<protein>
    <recommendedName>
        <fullName evidence="4">Lipoprotein</fullName>
    </recommendedName>
</protein>
<keyword evidence="1" id="KW-0732">Signal</keyword>
<keyword evidence="3" id="KW-1185">Reference proteome</keyword>
<dbReference type="AlphaFoldDB" id="E1JZ96"/>
<sequence precursor="true">MMRVLATLAMALCLFAAAGCSRGPTNAEVEQAFRDAMARNDFMGLLSQTVHIQGFQVDNMEKGKDGVYKATVTIVSDATIGPLSIGGAKQMTLRLTKVGEKWVVLQ</sequence>
<dbReference type="eggNOG" id="ENOG503180S">
    <property type="taxonomic scope" value="Bacteria"/>
</dbReference>
<comment type="caution">
    <text evidence="2">The sequence shown here is derived from an EMBL/GenBank/DDBJ whole genome shotgun (WGS) entry which is preliminary data.</text>
</comment>
<name>E1JZ96_SOLFR</name>
<dbReference type="EMBL" id="AECZ01000021">
    <property type="protein sequence ID" value="EFL50379.1"/>
    <property type="molecule type" value="Genomic_DNA"/>
</dbReference>
<evidence type="ECO:0000256" key="1">
    <source>
        <dbReference type="SAM" id="SignalP"/>
    </source>
</evidence>
<feature type="signal peptide" evidence="1">
    <location>
        <begin position="1"/>
        <end position="18"/>
    </location>
</feature>
<gene>
    <name evidence="2" type="ORF">DesfrDRAFT_2945</name>
</gene>
<feature type="chain" id="PRO_5003148032" description="Lipoprotein" evidence="1">
    <location>
        <begin position="19"/>
        <end position="106"/>
    </location>
</feature>
<dbReference type="PROSITE" id="PS51257">
    <property type="entry name" value="PROKAR_LIPOPROTEIN"/>
    <property type="match status" value="1"/>
</dbReference>
<evidence type="ECO:0008006" key="4">
    <source>
        <dbReference type="Google" id="ProtNLM"/>
    </source>
</evidence>
<evidence type="ECO:0000313" key="3">
    <source>
        <dbReference type="Proteomes" id="UP000006250"/>
    </source>
</evidence>
<proteinExistence type="predicted"/>
<evidence type="ECO:0000313" key="2">
    <source>
        <dbReference type="EMBL" id="EFL50379.1"/>
    </source>
</evidence>
<dbReference type="Proteomes" id="UP000006250">
    <property type="component" value="Unassembled WGS sequence"/>
</dbReference>
<reference evidence="2 3" key="1">
    <citation type="submission" date="2010-08" db="EMBL/GenBank/DDBJ databases">
        <title>The draft genome of Desulfovibrio fructosovorans JJ.</title>
        <authorList>
            <consortium name="US DOE Joint Genome Institute (JGI-PGF)"/>
            <person name="Lucas S."/>
            <person name="Copeland A."/>
            <person name="Lapidus A."/>
            <person name="Cheng J.-F."/>
            <person name="Bruce D."/>
            <person name="Goodwin L."/>
            <person name="Pitluck S."/>
            <person name="Land M.L."/>
            <person name="Hauser L."/>
            <person name="Chang Y.-J."/>
            <person name="Jeffries C."/>
            <person name="Wall J.D."/>
            <person name="Stahl D.A."/>
            <person name="Arkin A.P."/>
            <person name="Dehal P."/>
            <person name="Stolyar S.M."/>
            <person name="Hazen T.C."/>
            <person name="Woyke T.J."/>
        </authorList>
    </citation>
    <scope>NUCLEOTIDE SEQUENCE [LARGE SCALE GENOMIC DNA]</scope>
    <source>
        <strain evidence="2 3">JJ</strain>
    </source>
</reference>
<organism evidence="2 3">
    <name type="scientific">Solidesulfovibrio fructosivorans JJ]</name>
    <dbReference type="NCBI Taxonomy" id="596151"/>
    <lineage>
        <taxon>Bacteria</taxon>
        <taxon>Pseudomonadati</taxon>
        <taxon>Thermodesulfobacteriota</taxon>
        <taxon>Desulfovibrionia</taxon>
        <taxon>Desulfovibrionales</taxon>
        <taxon>Desulfovibrionaceae</taxon>
        <taxon>Solidesulfovibrio</taxon>
    </lineage>
</organism>
<accession>E1JZ96</accession>